<dbReference type="GO" id="GO:0003723">
    <property type="term" value="F:RNA binding"/>
    <property type="evidence" value="ECO:0007669"/>
    <property type="project" value="TreeGrafter"/>
</dbReference>
<dbReference type="GO" id="GO:0005524">
    <property type="term" value="F:ATP binding"/>
    <property type="evidence" value="ECO:0007669"/>
    <property type="project" value="UniProtKB-KW"/>
</dbReference>
<dbReference type="PANTHER" id="PTHR18934">
    <property type="entry name" value="ATP-DEPENDENT RNA HELICASE"/>
    <property type="match status" value="1"/>
</dbReference>
<dbReference type="PROSITE" id="PS00690">
    <property type="entry name" value="DEAH_ATP_HELICASE"/>
    <property type="match status" value="1"/>
</dbReference>
<evidence type="ECO:0000256" key="7">
    <source>
        <dbReference type="ARBA" id="ARBA00047984"/>
    </source>
</evidence>
<feature type="domain" description="Helicase ATP-binding" evidence="9">
    <location>
        <begin position="357"/>
        <end position="574"/>
    </location>
</feature>
<dbReference type="GO" id="GO:0005730">
    <property type="term" value="C:nucleolus"/>
    <property type="evidence" value="ECO:0007669"/>
    <property type="project" value="TreeGrafter"/>
</dbReference>
<dbReference type="GO" id="GO:0000462">
    <property type="term" value="P:maturation of SSU-rRNA from tricistronic rRNA transcript (SSU-rRNA, 5.8S rRNA, LSU-rRNA)"/>
    <property type="evidence" value="ECO:0007669"/>
    <property type="project" value="TreeGrafter"/>
</dbReference>
<evidence type="ECO:0000259" key="9">
    <source>
        <dbReference type="PROSITE" id="PS51192"/>
    </source>
</evidence>
<dbReference type="InterPro" id="IPR007502">
    <property type="entry name" value="Helicase-assoc_dom"/>
</dbReference>
<dbReference type="InterPro" id="IPR002464">
    <property type="entry name" value="DNA/RNA_helicase_DEAH_CS"/>
</dbReference>
<protein>
    <recommendedName>
        <fullName evidence="2">RNA helicase</fullName>
        <ecNumber evidence="2">3.6.4.13</ecNumber>
    </recommendedName>
</protein>
<dbReference type="EC" id="3.6.4.13" evidence="2"/>
<organism evidence="11 12">
    <name type="scientific">Smittium culicis</name>
    <dbReference type="NCBI Taxonomy" id="133412"/>
    <lineage>
        <taxon>Eukaryota</taxon>
        <taxon>Fungi</taxon>
        <taxon>Fungi incertae sedis</taxon>
        <taxon>Zoopagomycota</taxon>
        <taxon>Kickxellomycotina</taxon>
        <taxon>Harpellomycetes</taxon>
        <taxon>Harpellales</taxon>
        <taxon>Legeriomycetaceae</taxon>
        <taxon>Smittium</taxon>
    </lineage>
</organism>
<dbReference type="SUPFAM" id="SSF52540">
    <property type="entry name" value="P-loop containing nucleoside triphosphate hydrolases"/>
    <property type="match status" value="1"/>
</dbReference>
<dbReference type="SMART" id="SM00847">
    <property type="entry name" value="HA2"/>
    <property type="match status" value="1"/>
</dbReference>
<dbReference type="GO" id="GO:0003724">
    <property type="term" value="F:RNA helicase activity"/>
    <property type="evidence" value="ECO:0007669"/>
    <property type="project" value="UniProtKB-EC"/>
</dbReference>
<feature type="compositionally biased region" description="Basic and acidic residues" evidence="8">
    <location>
        <begin position="142"/>
        <end position="151"/>
    </location>
</feature>
<dbReference type="EMBL" id="LSSM01002694">
    <property type="protein sequence ID" value="OMJ20666.1"/>
    <property type="molecule type" value="Genomic_DNA"/>
</dbReference>
<dbReference type="OrthoDB" id="10253254at2759"/>
<dbReference type="InterPro" id="IPR014001">
    <property type="entry name" value="Helicase_ATP-bd"/>
</dbReference>
<reference evidence="12" key="1">
    <citation type="submission" date="2017-01" db="EMBL/GenBank/DDBJ databases">
        <authorList>
            <person name="Wang Y."/>
            <person name="White M."/>
            <person name="Kvist S."/>
            <person name="Moncalvo J.-M."/>
        </authorList>
    </citation>
    <scope>NUCLEOTIDE SEQUENCE [LARGE SCALE GENOMIC DNA]</scope>
    <source>
        <strain evidence="12">ID-206-W2</strain>
    </source>
</reference>
<evidence type="ECO:0000259" key="10">
    <source>
        <dbReference type="PROSITE" id="PS51194"/>
    </source>
</evidence>
<sequence length="1281" mass="145120">MGTNKSTKQKRLDRFIQKQLIKDSRAELFAKLSETNFSSDKLLSSKRLGQKITNKEKRNDLPNFLKEVPKFTSNTPEESIKVLPEPITNVETSDLFKQLTESDVFQAVKTESTPKKKKNKKRKKPTNPDLIKDNSDIFDSSEPSKKSKHVIESPVVNSFDQDNSTLIDIKSENLASISGISQAPIIQRRKRVKSKRVLDKIGWEKKQTFNDSDLENYFSDSQSDNEHDRSKISENFVNDDNLESGSNDNIDYVTSNVATAQTMTSNNYDDFSSSTIPKEIKIEKIPKVFKNENIPQSENKVFTGSKLKMHLEKQGKVFEPSSNSKVIKPKYINVVRKPGVEELRAKLPIIAEEQPIMEAIKENLVILLCGSTGSGKTTQLPQFLYEAGYAGLTPNSNHISPNHSSDIDDEPGIIGITQPRRVAAVSMAKRVAYELNTDFEEDSTEGKNSSIVSYQVRFDNKSSKSTKIKFMTDGVLLREMCEDFLLSKYSVIILDEAHERSLNTDILVGTISRIIKLRQSMFQNKEYVTVKNDLNNNIVSNKLVKPLKLVIMSATLMIDEFSKNLRLFNPAPKVIKVESRQFPVCIRFNRFTPVGEAAYVNAAIKKTLQIHEKLPDGGILVFLTGQAEINYFCSEIMAQFNQKLSDIDYKENKENKRLAQNKLRNQNKSSKSDTVNAEQGAVEIEDLEIGDTVDFDSLSKKKPHKKSSKRDTNYEEIQVPKNVDDYIDTEDEDDQDGEEEDVWIFNNDENSEEIKNNLVESEKKSDSLQKIYVLPLYATLDPAQQLKVFSNPPPNHRLIIVSTNVAETSITIPNIKYVVDSGKIKDKKYDIQSGTIKYEVDWTSQASADQRAGRSGRTGIGYCYRLYSSNVFTQFFPKFNQPEISKLPIEQVVLLMKFNYINNIESFPFVTPPKKDSITKATKLLEHLGAIDPNNGPITDLGKCMMLFPVSPRYAKMLILGNKHDMLLYVISIISSLTIGNPFKNELDIDKLASDQKNDASDVLNDPLTGEDLSIKKKFYMTMNTLAKQNPTSDILKWLSVFGAYEYVDSPYQKSKICTDFFLREKLMSDCHKLYYQLFNICKQQLPLSKKVLNASISKISPPTPQQTTILRQVICNGFVDQIAIRADLANPNNNNTDANGDDEVDSLVPYITMGSSEKAYIHPSSVLLINKPVGKGGKSKKSSLYHHYPKYLVYGELQQTTKLWMRQITEINPNWLPLLAKTFVTFGKPLQQPVPIYSEDKTTMTCFVSATFGPKSWPLPNVKVEQKRVGTRWVLSKVLN</sequence>
<dbReference type="Pfam" id="PF00271">
    <property type="entry name" value="Helicase_C"/>
    <property type="match status" value="1"/>
</dbReference>
<feature type="region of interest" description="Disordered" evidence="8">
    <location>
        <begin position="110"/>
        <end position="151"/>
    </location>
</feature>
<dbReference type="Pfam" id="PF21010">
    <property type="entry name" value="HA2_C"/>
    <property type="match status" value="1"/>
</dbReference>
<proteinExistence type="inferred from homology"/>
<keyword evidence="4" id="KW-0378">Hydrolase</keyword>
<gene>
    <name evidence="11" type="ORF">AYI69_g6120</name>
</gene>
<feature type="domain" description="Helicase C-terminal" evidence="10">
    <location>
        <begin position="722"/>
        <end position="900"/>
    </location>
</feature>
<keyword evidence="3" id="KW-0547">Nucleotide-binding</keyword>
<evidence type="ECO:0000256" key="8">
    <source>
        <dbReference type="SAM" id="MobiDB-lite"/>
    </source>
</evidence>
<feature type="region of interest" description="Disordered" evidence="8">
    <location>
        <begin position="660"/>
        <end position="679"/>
    </location>
</feature>
<keyword evidence="12" id="KW-1185">Reference proteome</keyword>
<name>A0A1R1Y1T1_9FUNG</name>
<feature type="compositionally biased region" description="Polar residues" evidence="8">
    <location>
        <begin position="662"/>
        <end position="677"/>
    </location>
</feature>
<dbReference type="CDD" id="cd18791">
    <property type="entry name" value="SF2_C_RHA"/>
    <property type="match status" value="1"/>
</dbReference>
<dbReference type="Gene3D" id="3.40.50.300">
    <property type="entry name" value="P-loop containing nucleotide triphosphate hydrolases"/>
    <property type="match status" value="3"/>
</dbReference>
<feature type="region of interest" description="Disordered" evidence="8">
    <location>
        <begin position="698"/>
        <end position="740"/>
    </location>
</feature>
<dbReference type="FunFam" id="3.40.50.300:FF:000637">
    <property type="entry name" value="ATP-dependent RNA helicase DHX37/DHR1"/>
    <property type="match status" value="1"/>
</dbReference>
<evidence type="ECO:0000313" key="11">
    <source>
        <dbReference type="EMBL" id="OMJ20666.1"/>
    </source>
</evidence>
<feature type="compositionally biased region" description="Basic residues" evidence="8">
    <location>
        <begin position="115"/>
        <end position="125"/>
    </location>
</feature>
<keyword evidence="5 11" id="KW-0347">Helicase</keyword>
<dbReference type="SMART" id="SM00487">
    <property type="entry name" value="DEXDc"/>
    <property type="match status" value="1"/>
</dbReference>
<evidence type="ECO:0000256" key="3">
    <source>
        <dbReference type="ARBA" id="ARBA00022741"/>
    </source>
</evidence>
<keyword evidence="6" id="KW-0067">ATP-binding</keyword>
<evidence type="ECO:0000256" key="4">
    <source>
        <dbReference type="ARBA" id="ARBA00022801"/>
    </source>
</evidence>
<dbReference type="Pfam" id="PF04408">
    <property type="entry name" value="WHD_HA2"/>
    <property type="match status" value="1"/>
</dbReference>
<dbReference type="InterPro" id="IPR048333">
    <property type="entry name" value="HA2_WH"/>
</dbReference>
<accession>A0A1R1Y1T1</accession>
<dbReference type="Proteomes" id="UP000187429">
    <property type="component" value="Unassembled WGS sequence"/>
</dbReference>
<dbReference type="Gene3D" id="1.20.120.1080">
    <property type="match status" value="1"/>
</dbReference>
<dbReference type="GO" id="GO:0016787">
    <property type="term" value="F:hydrolase activity"/>
    <property type="evidence" value="ECO:0007669"/>
    <property type="project" value="UniProtKB-KW"/>
</dbReference>
<evidence type="ECO:0000313" key="12">
    <source>
        <dbReference type="Proteomes" id="UP000187429"/>
    </source>
</evidence>
<evidence type="ECO:0000256" key="6">
    <source>
        <dbReference type="ARBA" id="ARBA00022840"/>
    </source>
</evidence>
<dbReference type="InterPro" id="IPR001650">
    <property type="entry name" value="Helicase_C-like"/>
</dbReference>
<dbReference type="InterPro" id="IPR027417">
    <property type="entry name" value="P-loop_NTPase"/>
</dbReference>
<dbReference type="InterPro" id="IPR011709">
    <property type="entry name" value="DEAD-box_helicase_OB_fold"/>
</dbReference>
<dbReference type="PANTHER" id="PTHR18934:SF99">
    <property type="entry name" value="ATP-DEPENDENT RNA HELICASE DHX37-RELATED"/>
    <property type="match status" value="1"/>
</dbReference>
<comment type="catalytic activity">
    <reaction evidence="7">
        <text>ATP + H2O = ADP + phosphate + H(+)</text>
        <dbReference type="Rhea" id="RHEA:13065"/>
        <dbReference type="ChEBI" id="CHEBI:15377"/>
        <dbReference type="ChEBI" id="CHEBI:15378"/>
        <dbReference type="ChEBI" id="CHEBI:30616"/>
        <dbReference type="ChEBI" id="CHEBI:43474"/>
        <dbReference type="ChEBI" id="CHEBI:456216"/>
        <dbReference type="EC" id="3.6.4.13"/>
    </reaction>
</comment>
<dbReference type="GO" id="GO:1990904">
    <property type="term" value="C:ribonucleoprotein complex"/>
    <property type="evidence" value="ECO:0007669"/>
    <property type="project" value="UniProtKB-ARBA"/>
</dbReference>
<comment type="caution">
    <text evidence="11">The sequence shown here is derived from an EMBL/GenBank/DDBJ whole genome shotgun (WGS) entry which is preliminary data.</text>
</comment>
<dbReference type="PROSITE" id="PS51194">
    <property type="entry name" value="HELICASE_CTER"/>
    <property type="match status" value="1"/>
</dbReference>
<feature type="compositionally biased region" description="Acidic residues" evidence="8">
    <location>
        <begin position="725"/>
        <end position="740"/>
    </location>
</feature>
<evidence type="ECO:0000256" key="5">
    <source>
        <dbReference type="ARBA" id="ARBA00022806"/>
    </source>
</evidence>
<evidence type="ECO:0000256" key="2">
    <source>
        <dbReference type="ARBA" id="ARBA00012552"/>
    </source>
</evidence>
<dbReference type="Pfam" id="PF07717">
    <property type="entry name" value="OB_NTP_bind"/>
    <property type="match status" value="1"/>
</dbReference>
<dbReference type="SMART" id="SM00490">
    <property type="entry name" value="HELICc"/>
    <property type="match status" value="1"/>
</dbReference>
<comment type="similarity">
    <text evidence="1">Belongs to the DEAD box helicase family. DEAH subfamily.</text>
</comment>
<evidence type="ECO:0000256" key="1">
    <source>
        <dbReference type="ARBA" id="ARBA00008792"/>
    </source>
</evidence>
<dbReference type="PROSITE" id="PS51192">
    <property type="entry name" value="HELICASE_ATP_BIND_1"/>
    <property type="match status" value="1"/>
</dbReference>